<keyword evidence="3" id="KW-1185">Reference proteome</keyword>
<dbReference type="GO" id="GO:0071897">
    <property type="term" value="P:DNA biosynthetic process"/>
    <property type="evidence" value="ECO:0007669"/>
    <property type="project" value="UniProtKB-ARBA"/>
</dbReference>
<protein>
    <submittedName>
        <fullName evidence="2">Retrovirus-related Pol polyprotein from transposon TNT 1-94</fullName>
    </submittedName>
</protein>
<gene>
    <name evidence="2" type="primary">POLX_2357</name>
    <name evidence="2" type="ORF">AVEN_168545_1</name>
</gene>
<dbReference type="SUPFAM" id="SSF56672">
    <property type="entry name" value="DNA/RNA polymerases"/>
    <property type="match status" value="1"/>
</dbReference>
<dbReference type="InterPro" id="IPR013103">
    <property type="entry name" value="RVT_2"/>
</dbReference>
<feature type="domain" description="Reverse transcriptase Ty1/copia-type" evidence="1">
    <location>
        <begin position="4"/>
        <end position="88"/>
    </location>
</feature>
<organism evidence="2 3">
    <name type="scientific">Araneus ventricosus</name>
    <name type="common">Orbweaver spider</name>
    <name type="synonym">Epeira ventricosa</name>
    <dbReference type="NCBI Taxonomy" id="182803"/>
    <lineage>
        <taxon>Eukaryota</taxon>
        <taxon>Metazoa</taxon>
        <taxon>Ecdysozoa</taxon>
        <taxon>Arthropoda</taxon>
        <taxon>Chelicerata</taxon>
        <taxon>Arachnida</taxon>
        <taxon>Araneae</taxon>
        <taxon>Araneomorphae</taxon>
        <taxon>Entelegynae</taxon>
        <taxon>Araneoidea</taxon>
        <taxon>Araneidae</taxon>
        <taxon>Araneus</taxon>
    </lineage>
</organism>
<dbReference type="Proteomes" id="UP000499080">
    <property type="component" value="Unassembled WGS sequence"/>
</dbReference>
<proteinExistence type="predicted"/>
<reference evidence="2 3" key="1">
    <citation type="journal article" date="2019" name="Sci. Rep.">
        <title>Orb-weaving spider Araneus ventricosus genome elucidates the spidroin gene catalogue.</title>
        <authorList>
            <person name="Kono N."/>
            <person name="Nakamura H."/>
            <person name="Ohtoshi R."/>
            <person name="Moran D.A.P."/>
            <person name="Shinohara A."/>
            <person name="Yoshida Y."/>
            <person name="Fujiwara M."/>
            <person name="Mori M."/>
            <person name="Tomita M."/>
            <person name="Arakawa K."/>
        </authorList>
    </citation>
    <scope>NUCLEOTIDE SEQUENCE [LARGE SCALE GENOMIC DNA]</scope>
</reference>
<evidence type="ECO:0000313" key="2">
    <source>
        <dbReference type="EMBL" id="GBM42969.1"/>
    </source>
</evidence>
<evidence type="ECO:0000313" key="3">
    <source>
        <dbReference type="Proteomes" id="UP000499080"/>
    </source>
</evidence>
<accession>A0A4Y2FRJ4</accession>
<sequence length="212" mass="24372">MRNNNKLTILTVYVDDILMFSEDPEMIDLLHNHLSKHFNVKYDGIAKNCLGIEFNQTDSKITMSQSNYTKELLDRYNMLECNTVSTPMALVTKLCIATTPDDKLPYRELIGSLNYLAVCTRPDIAYSISKLSQYLTCHDKSRWLAAKRVLRYLKKTINFGLVFELDDKVVYGYSDSDRGNSQEDRKSYSGYCFMLSNSVISMGIQETKDCRS</sequence>
<name>A0A4Y2FRJ4_ARAVE</name>
<dbReference type="Pfam" id="PF07727">
    <property type="entry name" value="RVT_2"/>
    <property type="match status" value="1"/>
</dbReference>
<dbReference type="AlphaFoldDB" id="A0A4Y2FRJ4"/>
<dbReference type="PANTHER" id="PTHR11439:SF467">
    <property type="entry name" value="INTEGRASE CATALYTIC DOMAIN-CONTAINING PROTEIN"/>
    <property type="match status" value="1"/>
</dbReference>
<dbReference type="InterPro" id="IPR043502">
    <property type="entry name" value="DNA/RNA_pol_sf"/>
</dbReference>
<dbReference type="PANTHER" id="PTHR11439">
    <property type="entry name" value="GAG-POL-RELATED RETROTRANSPOSON"/>
    <property type="match status" value="1"/>
</dbReference>
<evidence type="ECO:0000259" key="1">
    <source>
        <dbReference type="Pfam" id="PF07727"/>
    </source>
</evidence>
<dbReference type="OrthoDB" id="413361at2759"/>
<comment type="caution">
    <text evidence="2">The sequence shown here is derived from an EMBL/GenBank/DDBJ whole genome shotgun (WGS) entry which is preliminary data.</text>
</comment>
<dbReference type="EMBL" id="BGPR01001012">
    <property type="protein sequence ID" value="GBM42969.1"/>
    <property type="molecule type" value="Genomic_DNA"/>
</dbReference>